<feature type="transmembrane region" description="Helical" evidence="11">
    <location>
        <begin position="1078"/>
        <end position="1096"/>
    </location>
</feature>
<dbReference type="GO" id="GO:0016491">
    <property type="term" value="F:oxidoreductase activity"/>
    <property type="evidence" value="ECO:0007669"/>
    <property type="project" value="UniProtKB-KW"/>
</dbReference>
<comment type="subcellular location">
    <subcellularLocation>
        <location evidence="1">Endomembrane system</location>
        <topology evidence="1">Multi-pass membrane protein</topology>
    </subcellularLocation>
</comment>
<evidence type="ECO:0000256" key="4">
    <source>
        <dbReference type="ARBA" id="ARBA00022692"/>
    </source>
</evidence>
<evidence type="ECO:0000259" key="12">
    <source>
        <dbReference type="Pfam" id="PF01370"/>
    </source>
</evidence>
<comment type="similarity">
    <text evidence="2">Belongs to the Ca(2+):cation antiporter (CaCA) (TC 2.A.19) family.</text>
</comment>
<feature type="compositionally biased region" description="Polar residues" evidence="10">
    <location>
        <begin position="1"/>
        <end position="13"/>
    </location>
</feature>
<evidence type="ECO:0000313" key="15">
    <source>
        <dbReference type="EMBL" id="KAF5876108.1"/>
    </source>
</evidence>
<evidence type="ECO:0000256" key="1">
    <source>
        <dbReference type="ARBA" id="ARBA00004127"/>
    </source>
</evidence>
<evidence type="ECO:0000256" key="6">
    <source>
        <dbReference type="ARBA" id="ARBA00023002"/>
    </source>
</evidence>
<dbReference type="Pfam" id="PF03733">
    <property type="entry name" value="YccF"/>
    <property type="match status" value="1"/>
</dbReference>
<evidence type="ECO:0000256" key="7">
    <source>
        <dbReference type="ARBA" id="ARBA00023065"/>
    </source>
</evidence>
<feature type="compositionally biased region" description="Polar residues" evidence="10">
    <location>
        <begin position="101"/>
        <end position="110"/>
    </location>
</feature>
<feature type="transmembrane region" description="Helical" evidence="11">
    <location>
        <begin position="469"/>
        <end position="497"/>
    </location>
</feature>
<feature type="transmembrane region" description="Helical" evidence="11">
    <location>
        <begin position="758"/>
        <end position="776"/>
    </location>
</feature>
<feature type="domain" description="Inner membrane component" evidence="14">
    <location>
        <begin position="318"/>
        <end position="371"/>
    </location>
</feature>
<feature type="transmembrane region" description="Helical" evidence="11">
    <location>
        <begin position="1038"/>
        <end position="1058"/>
    </location>
</feature>
<dbReference type="GeneID" id="59256618"/>
<dbReference type="InterPro" id="IPR004837">
    <property type="entry name" value="NaCa_Exmemb"/>
</dbReference>
<evidence type="ECO:0000256" key="11">
    <source>
        <dbReference type="SAM" id="Phobius"/>
    </source>
</evidence>
<feature type="compositionally biased region" description="Polar residues" evidence="10">
    <location>
        <begin position="795"/>
        <end position="805"/>
    </location>
</feature>
<proteinExistence type="inferred from homology"/>
<feature type="transmembrane region" description="Helical" evidence="11">
    <location>
        <begin position="970"/>
        <end position="990"/>
    </location>
</feature>
<keyword evidence="3" id="KW-0813">Transport</keyword>
<reference evidence="15 16" key="1">
    <citation type="journal article" date="2020" name="Phytopathology">
        <title>A high-quality genome resource of Botrytis fragariae, a new and rapidly spreading fungal pathogen causing strawberry gray mold in the U.S.A.</title>
        <authorList>
            <person name="Wu Y."/>
            <person name="Saski C.A."/>
            <person name="Schnabel G."/>
            <person name="Xiao S."/>
            <person name="Hu M."/>
        </authorList>
    </citation>
    <scope>NUCLEOTIDE SEQUENCE [LARGE SCALE GENOMIC DNA]</scope>
    <source>
        <strain evidence="15 16">BVB16</strain>
    </source>
</reference>
<feature type="compositionally biased region" description="Polar residues" evidence="10">
    <location>
        <begin position="40"/>
        <end position="57"/>
    </location>
</feature>
<keyword evidence="4 11" id="KW-0812">Transmembrane</keyword>
<keyword evidence="6" id="KW-0560">Oxidoreductase</keyword>
<evidence type="ECO:0000256" key="10">
    <source>
        <dbReference type="SAM" id="MobiDB-lite"/>
    </source>
</evidence>
<dbReference type="GO" id="GO:0006874">
    <property type="term" value="P:intracellular calcium ion homeostasis"/>
    <property type="evidence" value="ECO:0007669"/>
    <property type="project" value="TreeGrafter"/>
</dbReference>
<feature type="domain" description="NAD-dependent epimerase/dehydratase" evidence="12">
    <location>
        <begin position="1151"/>
        <end position="1402"/>
    </location>
</feature>
<sequence>MSRTPGESSGSGKDTQDTTPTPSGMSTPTSPTDTRHPLSRSISQQNDGLAESFQSTDTIRRRPDNAGGYGTIQSTPQTPQLGDGHRNSESSMTGERPQPVSLESSRSFQPARSPMLGPSDRGRAGQRPKKPPMPRRASSNVQAPHRGQEFSVDDDVTEMEEEMNKQQAGLGIGGIASGFGPSRHGPGSVRRRPAPTQPTLPRLDSSHEEEAEAEAEAEAAASTSGERTKDDQMTISGEDTLQGEDGIAEVEEEEDEDSLSDAESFTLKDRQQAINQTHPFGIRIWKPALYKKNRSVQKTAEGDIHSSPGGRVNKWLIFFNIIWTLVFGWWLALAALTGALVCFVFGAAPSAIAYGRVLLDLAGYLFYPFGKFVRLEQDEAYAHEDEGEGRTITEYEQWQSGDIEDGRLFFGPHHPRSIVGRSRRSIDSFGGSETDSLLGRSRRGTHREDSARPNKRRLFGRGQWNTGRVIFFLFFYGLITPLLFIASGICWFLVFWIPMGKVTMLLFDHLRRHPLALSFQSDSAYSRGSIPNSSILVCTYRAVGSKYWKYTVDGTNIFLINLMAVVLFVIFDYWVLLEMLHMKITITHPAFLFTMALLSIIPLAYFIGQAVASISAQSSMGLGAAINAFFSTLVEVFLYCIALNQGKGQLVEGSIIGSIFAGILFLPGLSMCFGAIKRKTQRFNVKSAGVTSTMLLFAVLAAFGPTLFYQIYGTHELNCLSCTDTYESTSRDCRRCYFSQSPALNDRFYLEAVRPYCWFAAVLLFLSYVIGLWFTLRTHAAVIWNNESEDKQKPEVNTTNSQQPSGGAPQTRAQRHAQAASDSRGNEIRDSQLYKRILGQSLKQAGINPKDCTPEDVNQNGSAQTPHLVPPKSAAGDSTKSDFQIPGFTEAQNTTFVREVAEMAATAATIAARDAARPPHRKASTTHAHKLPPLRTTAVHTEPEEAVNAEAHATSGGHDAPNWSRMKSSVILCGATVLYALIAEILVNTVDVVLSNVAIDEKFLGITLFALVPNTTEFLNAISFAMNGNIALSMEIGSAYALQVCLLQIPALVLFSAINGQWLEGSELVDKSFSLIFPQWDMVTVILCVFLLSYMYGEGKSNYFKGSILLLSYLVVIVGFWFSGMTDLEAMGASRFDIMESGGSFKTIGRGGSGFIAAHILDILLSRGHTVITTVRSQQKIDAIKAAHSDVPASKLDFFIVEDIAKENAFDDCLEKFGEGLEAVLHTASPFHFNVTDTKKDLLDPAIIGTTAILHAIKKFAPSVTRVVVTSSFAAVLDASKGNWPDHTYTEEDWNPITLSEAVENPSNGYRASKTFAEKAAWEFVEKEKPNFTLSTMNPPLVLGPIVHYLNSLDALNTSNQRVRNLLQGKCKEEIPDTGTFIWVDVRDLALAHVKAIEIAEAAGKRFFITQGYFSNKEICEIIRKNFSEYEKELPGKEVKGVIIRKEGFISLIIRGREVC</sequence>
<feature type="compositionally biased region" description="Low complexity" evidence="10">
    <location>
        <begin position="18"/>
        <end position="32"/>
    </location>
</feature>
<feature type="transmembrane region" description="Helical" evidence="11">
    <location>
        <begin position="588"/>
        <end position="608"/>
    </location>
</feature>
<dbReference type="Pfam" id="PF01370">
    <property type="entry name" value="Epimerase"/>
    <property type="match status" value="1"/>
</dbReference>
<accession>A0A8H6EKZ6</accession>
<comment type="caution">
    <text evidence="15">The sequence shown here is derived from an EMBL/GenBank/DDBJ whole genome shotgun (WGS) entry which is preliminary data.</text>
</comment>
<feature type="region of interest" description="Disordered" evidence="10">
    <location>
        <begin position="424"/>
        <end position="452"/>
    </location>
</feature>
<feature type="region of interest" description="Disordered" evidence="10">
    <location>
        <begin position="1"/>
        <end position="244"/>
    </location>
</feature>
<dbReference type="InterPro" id="IPR004713">
    <property type="entry name" value="CaH_exchang"/>
</dbReference>
<dbReference type="SUPFAM" id="SSF51735">
    <property type="entry name" value="NAD(P)-binding Rossmann-fold domains"/>
    <property type="match status" value="1"/>
</dbReference>
<feature type="compositionally biased region" description="Acidic residues" evidence="10">
    <location>
        <begin position="207"/>
        <end position="217"/>
    </location>
</feature>
<protein>
    <submittedName>
        <fullName evidence="15">Putative calcium permease protein</fullName>
    </submittedName>
</protein>
<evidence type="ECO:0000256" key="9">
    <source>
        <dbReference type="ARBA" id="ARBA00023445"/>
    </source>
</evidence>
<dbReference type="InterPro" id="IPR001509">
    <property type="entry name" value="Epimerase_deHydtase"/>
</dbReference>
<evidence type="ECO:0000256" key="8">
    <source>
        <dbReference type="ARBA" id="ARBA00023136"/>
    </source>
</evidence>
<dbReference type="Pfam" id="PF01699">
    <property type="entry name" value="Na_Ca_ex"/>
    <property type="match status" value="2"/>
</dbReference>
<feature type="transmembrane region" description="Helical" evidence="11">
    <location>
        <begin position="1103"/>
        <end position="1122"/>
    </location>
</feature>
<evidence type="ECO:0000256" key="2">
    <source>
        <dbReference type="ARBA" id="ARBA00008170"/>
    </source>
</evidence>
<dbReference type="Gene3D" id="3.40.50.720">
    <property type="entry name" value="NAD(P)-binding Rossmann-like Domain"/>
    <property type="match status" value="1"/>
</dbReference>
<keyword evidence="5 11" id="KW-1133">Transmembrane helix</keyword>
<comment type="similarity">
    <text evidence="9">Belongs to the NAD(P)-dependent epimerase/dehydratase family. Dihydroflavonol-4-reductase subfamily.</text>
</comment>
<gene>
    <name evidence="15" type="ORF">Bfra_002508</name>
</gene>
<dbReference type="GO" id="GO:0015369">
    <property type="term" value="F:calcium:proton antiporter activity"/>
    <property type="evidence" value="ECO:0007669"/>
    <property type="project" value="TreeGrafter"/>
</dbReference>
<feature type="region of interest" description="Disordered" evidence="10">
    <location>
        <begin position="791"/>
        <end position="826"/>
    </location>
</feature>
<evidence type="ECO:0000256" key="3">
    <source>
        <dbReference type="ARBA" id="ARBA00022448"/>
    </source>
</evidence>
<dbReference type="OrthoDB" id="16982at2759"/>
<feature type="transmembrane region" description="Helical" evidence="11">
    <location>
        <begin position="555"/>
        <end position="576"/>
    </location>
</feature>
<keyword evidence="16" id="KW-1185">Reference proteome</keyword>
<evidence type="ECO:0000259" key="14">
    <source>
        <dbReference type="Pfam" id="PF03733"/>
    </source>
</evidence>
<evidence type="ECO:0000313" key="16">
    <source>
        <dbReference type="Proteomes" id="UP000531561"/>
    </source>
</evidence>
<dbReference type="InterPro" id="IPR044880">
    <property type="entry name" value="NCX_ion-bd_dom_sf"/>
</dbReference>
<dbReference type="Proteomes" id="UP000531561">
    <property type="component" value="Unassembled WGS sequence"/>
</dbReference>
<dbReference type="Gene3D" id="1.20.1420.30">
    <property type="entry name" value="NCX, central ion-binding region"/>
    <property type="match status" value="2"/>
</dbReference>
<dbReference type="PANTHER" id="PTHR31503">
    <property type="entry name" value="VACUOLAR CALCIUM ION TRANSPORTER"/>
    <property type="match status" value="1"/>
</dbReference>
<dbReference type="InterPro" id="IPR036291">
    <property type="entry name" value="NAD(P)-bd_dom_sf"/>
</dbReference>
<dbReference type="GO" id="GO:0005774">
    <property type="term" value="C:vacuolar membrane"/>
    <property type="evidence" value="ECO:0007669"/>
    <property type="project" value="UniProtKB-ARBA"/>
</dbReference>
<dbReference type="PANTHER" id="PTHR31503:SF10">
    <property type="entry name" value="VNX1 PROTEIN"/>
    <property type="match status" value="1"/>
</dbReference>
<keyword evidence="8 11" id="KW-0472">Membrane</keyword>
<evidence type="ECO:0000259" key="13">
    <source>
        <dbReference type="Pfam" id="PF01699"/>
    </source>
</evidence>
<dbReference type="EMBL" id="JABFCT010000004">
    <property type="protein sequence ID" value="KAF5876108.1"/>
    <property type="molecule type" value="Genomic_DNA"/>
</dbReference>
<dbReference type="InterPro" id="IPR005185">
    <property type="entry name" value="YccF"/>
</dbReference>
<feature type="transmembrane region" description="Helical" evidence="11">
    <location>
        <begin position="654"/>
        <end position="676"/>
    </location>
</feature>
<name>A0A8H6EKZ6_9HELO</name>
<feature type="region of interest" description="Disordered" evidence="10">
    <location>
        <begin position="845"/>
        <end position="882"/>
    </location>
</feature>
<feature type="domain" description="Sodium/calcium exchanger membrane region" evidence="13">
    <location>
        <begin position="969"/>
        <end position="1121"/>
    </location>
</feature>
<dbReference type="FunFam" id="1.20.1420.30:FF:000017">
    <property type="entry name" value="Calcium permease family membrane transporter"/>
    <property type="match status" value="1"/>
</dbReference>
<feature type="compositionally biased region" description="Polar residues" evidence="10">
    <location>
        <begin position="856"/>
        <end position="865"/>
    </location>
</feature>
<feature type="transmembrane region" description="Helical" evidence="11">
    <location>
        <begin position="688"/>
        <end position="711"/>
    </location>
</feature>
<dbReference type="CDD" id="cd05227">
    <property type="entry name" value="AR_SDR_e"/>
    <property type="match status" value="1"/>
</dbReference>
<keyword evidence="7" id="KW-0406">Ion transport</keyword>
<feature type="domain" description="Sodium/calcium exchanger membrane region" evidence="13">
    <location>
        <begin position="590"/>
        <end position="775"/>
    </location>
</feature>
<dbReference type="RefSeq" id="XP_037195054.1">
    <property type="nucleotide sequence ID" value="XM_037332926.1"/>
</dbReference>
<feature type="compositionally biased region" description="Acidic residues" evidence="10">
    <location>
        <begin position="151"/>
        <end position="161"/>
    </location>
</feature>
<feature type="compositionally biased region" description="Polar residues" evidence="10">
    <location>
        <begin position="71"/>
        <end position="80"/>
    </location>
</feature>
<feature type="compositionally biased region" description="Basic residues" evidence="10">
    <location>
        <begin position="124"/>
        <end position="133"/>
    </location>
</feature>
<organism evidence="15 16">
    <name type="scientific">Botrytis fragariae</name>
    <dbReference type="NCBI Taxonomy" id="1964551"/>
    <lineage>
        <taxon>Eukaryota</taxon>
        <taxon>Fungi</taxon>
        <taxon>Dikarya</taxon>
        <taxon>Ascomycota</taxon>
        <taxon>Pezizomycotina</taxon>
        <taxon>Leotiomycetes</taxon>
        <taxon>Helotiales</taxon>
        <taxon>Sclerotiniaceae</taxon>
        <taxon>Botrytis</taxon>
    </lineage>
</organism>
<evidence type="ECO:0000256" key="5">
    <source>
        <dbReference type="ARBA" id="ARBA00022989"/>
    </source>
</evidence>
<feature type="transmembrane region" description="Helical" evidence="11">
    <location>
        <begin position="1002"/>
        <end position="1026"/>
    </location>
</feature>
<dbReference type="GO" id="GO:0012505">
    <property type="term" value="C:endomembrane system"/>
    <property type="evidence" value="ECO:0007669"/>
    <property type="project" value="UniProtKB-SubCell"/>
</dbReference>
<dbReference type="FunFam" id="3.40.50.720:FF:000191">
    <property type="entry name" value="Methylglyoxal reductase (NADPH-dependent)"/>
    <property type="match status" value="1"/>
</dbReference>